<feature type="compositionally biased region" description="Polar residues" evidence="1">
    <location>
        <begin position="115"/>
        <end position="125"/>
    </location>
</feature>
<name>A0A8S1PMD9_9CILI</name>
<evidence type="ECO:0000313" key="3">
    <source>
        <dbReference type="Proteomes" id="UP000692954"/>
    </source>
</evidence>
<reference evidence="2" key="1">
    <citation type="submission" date="2021-01" db="EMBL/GenBank/DDBJ databases">
        <authorList>
            <consortium name="Genoscope - CEA"/>
            <person name="William W."/>
        </authorList>
    </citation>
    <scope>NUCLEOTIDE SEQUENCE</scope>
</reference>
<feature type="compositionally biased region" description="Basic and acidic residues" evidence="1">
    <location>
        <begin position="90"/>
        <end position="114"/>
    </location>
</feature>
<evidence type="ECO:0000256" key="1">
    <source>
        <dbReference type="SAM" id="MobiDB-lite"/>
    </source>
</evidence>
<dbReference type="EMBL" id="CAJJDN010000082">
    <property type="protein sequence ID" value="CAD8104407.1"/>
    <property type="molecule type" value="Genomic_DNA"/>
</dbReference>
<dbReference type="Proteomes" id="UP000692954">
    <property type="component" value="Unassembled WGS sequence"/>
</dbReference>
<feature type="region of interest" description="Disordered" evidence="1">
    <location>
        <begin position="84"/>
        <end position="125"/>
    </location>
</feature>
<accession>A0A8S1PMD9</accession>
<keyword evidence="3" id="KW-1185">Reference proteome</keyword>
<gene>
    <name evidence="2" type="ORF">PSON_ATCC_30995.1.T0820090</name>
</gene>
<sequence length="125" mass="14432">MSFRISISPQRKRSNTGIPQSARLIKPSMNSILINVVEEIKNFMKQFNPQFQNLLSQLIRIALDLEKQNTKLYHALQQYKASSISNTDSIQKEPSYHQDRNKSKDFSPTKKESSVKNIEMTSSSR</sequence>
<protein>
    <submittedName>
        <fullName evidence="2">Uncharacterized protein</fullName>
    </submittedName>
</protein>
<comment type="caution">
    <text evidence="2">The sequence shown here is derived from an EMBL/GenBank/DDBJ whole genome shotgun (WGS) entry which is preliminary data.</text>
</comment>
<dbReference type="AlphaFoldDB" id="A0A8S1PMD9"/>
<proteinExistence type="predicted"/>
<evidence type="ECO:0000313" key="2">
    <source>
        <dbReference type="EMBL" id="CAD8104407.1"/>
    </source>
</evidence>
<organism evidence="2 3">
    <name type="scientific">Paramecium sonneborni</name>
    <dbReference type="NCBI Taxonomy" id="65129"/>
    <lineage>
        <taxon>Eukaryota</taxon>
        <taxon>Sar</taxon>
        <taxon>Alveolata</taxon>
        <taxon>Ciliophora</taxon>
        <taxon>Intramacronucleata</taxon>
        <taxon>Oligohymenophorea</taxon>
        <taxon>Peniculida</taxon>
        <taxon>Parameciidae</taxon>
        <taxon>Paramecium</taxon>
    </lineage>
</organism>